<name>C9RAQ9_AMMDK</name>
<dbReference type="InterPro" id="IPR045025">
    <property type="entry name" value="HACL1-like"/>
</dbReference>
<dbReference type="HOGENOM" id="CLU_017727_0_0_9"/>
<evidence type="ECO:0000256" key="15">
    <source>
        <dbReference type="PIRSR" id="PIRSR006439-50"/>
    </source>
</evidence>
<keyword evidence="18" id="KW-1185">Reference proteome</keyword>
<keyword evidence="7 14" id="KW-0479">Metal-binding</keyword>
<dbReference type="EMBL" id="CP001785">
    <property type="protein sequence ID" value="ACX51336.1"/>
    <property type="molecule type" value="Genomic_DNA"/>
</dbReference>
<feature type="binding site" evidence="15">
    <location>
        <position position="575"/>
    </location>
    <ligand>
        <name>[4Fe-4S] cluster</name>
        <dbReference type="ChEBI" id="CHEBI:49883"/>
        <label>2</label>
    </ligand>
</feature>
<dbReference type="AlphaFoldDB" id="C9RAQ9"/>
<dbReference type="GO" id="GO:0030976">
    <property type="term" value="F:thiamine pyrophosphate binding"/>
    <property type="evidence" value="ECO:0007669"/>
    <property type="project" value="InterPro"/>
</dbReference>
<sequence length="591" mass="64282">MKLLSGNEAIARGAHEAGVKVAVAYPGTPSTEILETIIRHYPEIYAEWAANEKVAVEVGIGACLAGARTLVAMKHVGVNVAADPLLTLTYTGVNAGFVLVSADDPGMHSSQNEQDNRFYARFAQIPLLEPADSQEAKDFTKAAFEISETFDTPVLLRTTTRVSHSKSLVKEEEPVIPPTKEYRKDFGKYAVLPAHARVLHEKVEKRREELREYAETSPLNRIEWGDKRIGFITSGIAYQYVKELFPWASVLKLGLSYPLPLKLIRQFAQEVQKVIVVEELEPFLEEQILAAGIKVRGKELVPRTGELSPARLAWGLSRDEDLVRLAEEYGTRLDFPQGEEKLPVRPPVLCPGCPHRGVFYVLKKMKLVVTGDIGCYTLGGLPPLGAMDTCICMGASIGMAHGLVKADPELGGRTVAVIGDSTFFHTGLPALASLVYNRGAAVVIILDNRTTAMTGHQDHPGTGRTAKGEETPALDAAEVARVLGARYVEVVDPYDLRAVHRAVEQALHSSPAVVVARRPCVLLTRPSPRPLPYREEVCRGCGLCLELGCPALALKDRSRRKIVIDPLLCVGCGLCAQVCPFGALEGGVHGN</sequence>
<comment type="subunit">
    <text evidence="2">Heterodimer of the IorA and IorB subunits.</text>
</comment>
<dbReference type="GO" id="GO:0046872">
    <property type="term" value="F:metal ion binding"/>
    <property type="evidence" value="ECO:0007669"/>
    <property type="project" value="UniProtKB-UniRule"/>
</dbReference>
<organism evidence="17 18">
    <name type="scientific">Ammonifex degensii (strain DSM 10501 / KC4)</name>
    <dbReference type="NCBI Taxonomy" id="429009"/>
    <lineage>
        <taxon>Bacteria</taxon>
        <taxon>Bacillati</taxon>
        <taxon>Bacillota</taxon>
        <taxon>Clostridia</taxon>
        <taxon>Thermoanaerobacterales</taxon>
        <taxon>Thermoanaerobacteraceae</taxon>
        <taxon>Ammonifex</taxon>
    </lineage>
</organism>
<evidence type="ECO:0000256" key="2">
    <source>
        <dbReference type="ARBA" id="ARBA00011238"/>
    </source>
</evidence>
<keyword evidence="8 14" id="KW-0249">Electron transport</keyword>
<dbReference type="Gene3D" id="3.40.50.970">
    <property type="match status" value="2"/>
</dbReference>
<evidence type="ECO:0000256" key="1">
    <source>
        <dbReference type="ARBA" id="ARBA00002995"/>
    </source>
</evidence>
<dbReference type="Pfam" id="PF00037">
    <property type="entry name" value="Fer4"/>
    <property type="match status" value="1"/>
</dbReference>
<dbReference type="EC" id="1.2.7.8" evidence="3 14"/>
<keyword evidence="11 14" id="KW-0411">Iron-sulfur</keyword>
<evidence type="ECO:0000256" key="9">
    <source>
        <dbReference type="ARBA" id="ARBA00023002"/>
    </source>
</evidence>
<evidence type="ECO:0000256" key="4">
    <source>
        <dbReference type="ARBA" id="ARBA00017710"/>
    </source>
</evidence>
<dbReference type="GO" id="GO:0043805">
    <property type="term" value="F:indolepyruvate ferredoxin oxidoreductase activity"/>
    <property type="evidence" value="ECO:0007669"/>
    <property type="project" value="UniProtKB-UniRule"/>
</dbReference>
<dbReference type="PIRSF" id="PIRSF006439">
    <property type="entry name" value="Indolepyruvate_ferr_oxidored"/>
    <property type="match status" value="1"/>
</dbReference>
<dbReference type="NCBIfam" id="TIGR03336">
    <property type="entry name" value="IOR_alpha"/>
    <property type="match status" value="1"/>
</dbReference>
<dbReference type="STRING" id="429009.Adeg_0164"/>
<feature type="binding site" evidence="15">
    <location>
        <position position="572"/>
    </location>
    <ligand>
        <name>[4Fe-4S] cluster</name>
        <dbReference type="ChEBI" id="CHEBI:49883"/>
        <label>2</label>
    </ligand>
</feature>
<keyword evidence="5 14" id="KW-0813">Transport</keyword>
<evidence type="ECO:0000256" key="14">
    <source>
        <dbReference type="PIRNR" id="PIRNR006439"/>
    </source>
</evidence>
<feature type="domain" description="4Fe-4S ferredoxin-type" evidence="16">
    <location>
        <begin position="560"/>
        <end position="589"/>
    </location>
</feature>
<dbReference type="CDD" id="cd02008">
    <property type="entry name" value="TPP_IOR_alpha"/>
    <property type="match status" value="1"/>
</dbReference>
<dbReference type="Proteomes" id="UP000002620">
    <property type="component" value="Chromosome"/>
</dbReference>
<evidence type="ECO:0000256" key="5">
    <source>
        <dbReference type="ARBA" id="ARBA00022448"/>
    </source>
</evidence>
<dbReference type="eggNOG" id="COG4231">
    <property type="taxonomic scope" value="Bacteria"/>
</dbReference>
<comment type="catalytic activity">
    <reaction evidence="13 14">
        <text>indole-3-pyruvate + 2 oxidized [2Fe-2S]-[ferredoxin] + CoA = (indol-3-yl)acetyl-CoA + 2 reduced [2Fe-2S]-[ferredoxin] + CO2 + H(+)</text>
        <dbReference type="Rhea" id="RHEA:12645"/>
        <dbReference type="Rhea" id="RHEA-COMP:10000"/>
        <dbReference type="Rhea" id="RHEA-COMP:10001"/>
        <dbReference type="ChEBI" id="CHEBI:15378"/>
        <dbReference type="ChEBI" id="CHEBI:16526"/>
        <dbReference type="ChEBI" id="CHEBI:17640"/>
        <dbReference type="ChEBI" id="CHEBI:33737"/>
        <dbReference type="ChEBI" id="CHEBI:33738"/>
        <dbReference type="ChEBI" id="CHEBI:57271"/>
        <dbReference type="ChEBI" id="CHEBI:57287"/>
        <dbReference type="EC" id="1.2.7.8"/>
    </reaction>
</comment>
<evidence type="ECO:0000313" key="17">
    <source>
        <dbReference type="EMBL" id="ACX51336.1"/>
    </source>
</evidence>
<comment type="function">
    <text evidence="1 14">Catalyzes the ferredoxin-dependent oxidative decarboxylation of arylpyruvates.</text>
</comment>
<evidence type="ECO:0000313" key="18">
    <source>
        <dbReference type="Proteomes" id="UP000002620"/>
    </source>
</evidence>
<gene>
    <name evidence="17" type="ordered locus">Adeg_0164</name>
</gene>
<dbReference type="FunFam" id="3.40.50.970:FF:000039">
    <property type="entry name" value="Indolepyruvate oxidoreductase subunit IorA"/>
    <property type="match status" value="1"/>
</dbReference>
<dbReference type="SUPFAM" id="SSF52518">
    <property type="entry name" value="Thiamin diphosphate-binding fold (THDP-binding)"/>
    <property type="match status" value="2"/>
</dbReference>
<evidence type="ECO:0000256" key="3">
    <source>
        <dbReference type="ARBA" id="ARBA00012812"/>
    </source>
</evidence>
<dbReference type="GO" id="GO:0051539">
    <property type="term" value="F:4 iron, 4 sulfur cluster binding"/>
    <property type="evidence" value="ECO:0007669"/>
    <property type="project" value="UniProtKB-UniRule"/>
</dbReference>
<dbReference type="PROSITE" id="PS51379">
    <property type="entry name" value="4FE4S_FER_2"/>
    <property type="match status" value="2"/>
</dbReference>
<dbReference type="OrthoDB" id="9804603at2"/>
<dbReference type="PANTHER" id="PTHR43710">
    <property type="entry name" value="2-HYDROXYACYL-COA LYASE"/>
    <property type="match status" value="1"/>
</dbReference>
<feature type="binding site" evidence="15">
    <location>
        <position position="549"/>
    </location>
    <ligand>
        <name>[4Fe-4S] cluster</name>
        <dbReference type="ChEBI" id="CHEBI:49883"/>
        <label>2</label>
    </ligand>
</feature>
<dbReference type="CDD" id="cd07034">
    <property type="entry name" value="TPP_PYR_PFOR_IOR-alpha_like"/>
    <property type="match status" value="1"/>
</dbReference>
<dbReference type="RefSeq" id="WP_015738214.1">
    <property type="nucleotide sequence ID" value="NC_013385.1"/>
</dbReference>
<dbReference type="Pfam" id="PF01855">
    <property type="entry name" value="POR_N"/>
    <property type="match status" value="1"/>
</dbReference>
<dbReference type="KEGG" id="adg:Adeg_0164"/>
<dbReference type="InterPro" id="IPR029061">
    <property type="entry name" value="THDP-binding"/>
</dbReference>
<dbReference type="SUPFAM" id="SSF52922">
    <property type="entry name" value="TK C-terminal domain-like"/>
    <property type="match status" value="1"/>
</dbReference>
<accession>C9RAQ9</accession>
<dbReference type="InterPro" id="IPR011766">
    <property type="entry name" value="TPP_enzyme_TPP-bd"/>
</dbReference>
<dbReference type="Gene3D" id="3.30.70.20">
    <property type="match status" value="1"/>
</dbReference>
<dbReference type="InterPro" id="IPR017900">
    <property type="entry name" value="4Fe4S_Fe_S_CS"/>
</dbReference>
<dbReference type="InterPro" id="IPR009014">
    <property type="entry name" value="Transketo_C/PFOR_II"/>
</dbReference>
<feature type="binding site" evidence="15">
    <location>
        <position position="569"/>
    </location>
    <ligand>
        <name>[4Fe-4S] cluster</name>
        <dbReference type="ChEBI" id="CHEBI:49883"/>
        <label>2</label>
    </ligand>
</feature>
<feature type="binding site" evidence="15">
    <location>
        <position position="538"/>
    </location>
    <ligand>
        <name>[4Fe-4S] cluster</name>
        <dbReference type="ChEBI" id="CHEBI:49883"/>
        <label>1</label>
    </ligand>
</feature>
<keyword evidence="9 14" id="KW-0560">Oxidoreductase</keyword>
<proteinExistence type="predicted"/>
<feature type="binding site" evidence="15">
    <location>
        <position position="579"/>
    </location>
    <ligand>
        <name>[4Fe-4S] cluster</name>
        <dbReference type="ChEBI" id="CHEBI:49883"/>
        <label>1</label>
    </ligand>
</feature>
<dbReference type="SUPFAM" id="SSF54862">
    <property type="entry name" value="4Fe-4S ferredoxins"/>
    <property type="match status" value="1"/>
</dbReference>
<feature type="binding site" evidence="15">
    <location>
        <position position="541"/>
    </location>
    <ligand>
        <name>[4Fe-4S] cluster</name>
        <dbReference type="ChEBI" id="CHEBI:49883"/>
        <label>1</label>
    </ligand>
</feature>
<dbReference type="InterPro" id="IPR017896">
    <property type="entry name" value="4Fe4S_Fe-S-bd"/>
</dbReference>
<evidence type="ECO:0000256" key="11">
    <source>
        <dbReference type="ARBA" id="ARBA00023014"/>
    </source>
</evidence>
<dbReference type="InterPro" id="IPR002880">
    <property type="entry name" value="Pyrv_Fd/Flavodoxin_OxRdtase_N"/>
</dbReference>
<evidence type="ECO:0000256" key="8">
    <source>
        <dbReference type="ARBA" id="ARBA00022982"/>
    </source>
</evidence>
<feature type="binding site" evidence="15">
    <location>
        <position position="544"/>
    </location>
    <ligand>
        <name>[4Fe-4S] cluster</name>
        <dbReference type="ChEBI" id="CHEBI:49883"/>
        <label>1</label>
    </ligand>
</feature>
<reference evidence="17 18" key="1">
    <citation type="submission" date="2009-10" db="EMBL/GenBank/DDBJ databases">
        <title>Complete sequence of chromosome of Ammonifex degensii KC4.</title>
        <authorList>
            <consortium name="US DOE Joint Genome Institute"/>
            <person name="Kerfeld C."/>
            <person name="Goodner B."/>
            <person name="Huber H."/>
            <person name="Stetter K."/>
            <person name="Lucas S."/>
            <person name="Copeland A."/>
            <person name="Lapidus A."/>
            <person name="Glavina del Rio T."/>
            <person name="Dalin E."/>
            <person name="Tice H."/>
            <person name="Bruce D."/>
            <person name="Goodwin L."/>
            <person name="Pitluck S."/>
            <person name="Saunders E."/>
            <person name="Brettin T."/>
            <person name="Detter J.C."/>
            <person name="Han C."/>
            <person name="Larimer F."/>
            <person name="Land M."/>
            <person name="Hauser L."/>
            <person name="Kyrpides N."/>
            <person name="Ovchinnikova G."/>
            <person name="Richardson P."/>
        </authorList>
    </citation>
    <scope>NUCLEOTIDE SEQUENCE [LARGE SCALE GENOMIC DNA]</scope>
    <source>
        <strain evidence="18">DSM 10501 / KC4</strain>
    </source>
</reference>
<evidence type="ECO:0000256" key="13">
    <source>
        <dbReference type="ARBA" id="ARBA00048332"/>
    </source>
</evidence>
<feature type="domain" description="4Fe-4S ferredoxin-type" evidence="16">
    <location>
        <begin position="528"/>
        <end position="559"/>
    </location>
</feature>
<comment type="cofactor">
    <cofactor evidence="14 15">
        <name>[4Fe-4S] cluster</name>
        <dbReference type="ChEBI" id="CHEBI:49883"/>
    </cofactor>
    <text evidence="14 15">Binds 2 [4Fe-4S] clusters. In this family the first cluster has a non-standard and varying [4Fe-4S] binding motif CX(2)CX(2)CX(4-5)CP.</text>
</comment>
<evidence type="ECO:0000256" key="10">
    <source>
        <dbReference type="ARBA" id="ARBA00023004"/>
    </source>
</evidence>
<dbReference type="PANTHER" id="PTHR43710:SF5">
    <property type="entry name" value="INDOLEPYRUVATE FERREDOXIN OXIDOREDUCTASE ALPHA SUBUNIT"/>
    <property type="match status" value="1"/>
</dbReference>
<evidence type="ECO:0000256" key="12">
    <source>
        <dbReference type="ARBA" id="ARBA00030514"/>
    </source>
</evidence>
<evidence type="ECO:0000259" key="16">
    <source>
        <dbReference type="PROSITE" id="PS51379"/>
    </source>
</evidence>
<evidence type="ECO:0000256" key="6">
    <source>
        <dbReference type="ARBA" id="ARBA00022485"/>
    </source>
</evidence>
<protein>
    <recommendedName>
        <fullName evidence="4 14">Indolepyruvate oxidoreductase subunit IorA</fullName>
        <shortName evidence="14">IOR</shortName>
        <ecNumber evidence="3 14">1.2.7.8</ecNumber>
    </recommendedName>
    <alternativeName>
        <fullName evidence="12 14">Indolepyruvate ferredoxin oxidoreductase subunit alpha</fullName>
    </alternativeName>
</protein>
<dbReference type="InterPro" id="IPR017721">
    <property type="entry name" value="IorA"/>
</dbReference>
<dbReference type="Pfam" id="PF02775">
    <property type="entry name" value="TPP_enzyme_C"/>
    <property type="match status" value="1"/>
</dbReference>
<dbReference type="PROSITE" id="PS00198">
    <property type="entry name" value="4FE4S_FER_1"/>
    <property type="match status" value="1"/>
</dbReference>
<evidence type="ECO:0000256" key="7">
    <source>
        <dbReference type="ARBA" id="ARBA00022723"/>
    </source>
</evidence>
<keyword evidence="10 14" id="KW-0408">Iron</keyword>
<keyword evidence="6 14" id="KW-0004">4Fe-4S</keyword>